<evidence type="ECO:0000256" key="1">
    <source>
        <dbReference type="ARBA" id="ARBA00005964"/>
    </source>
</evidence>
<dbReference type="Gene3D" id="3.40.50.1820">
    <property type="entry name" value="alpha/beta hydrolase"/>
    <property type="match status" value="1"/>
</dbReference>
<dbReference type="EMBL" id="SEYY01008881">
    <property type="protein sequence ID" value="KAB7501986.1"/>
    <property type="molecule type" value="Genomic_DNA"/>
</dbReference>
<dbReference type="Pfam" id="PF00135">
    <property type="entry name" value="COesterase"/>
    <property type="match status" value="1"/>
</dbReference>
<gene>
    <name evidence="6" type="primary">Ces3a</name>
    <name evidence="6" type="ORF">Anas_00403</name>
</gene>
<dbReference type="PANTHER" id="PTHR43142:SF1">
    <property type="entry name" value="CARBOXYLIC ESTER HYDROLASE"/>
    <property type="match status" value="1"/>
</dbReference>
<evidence type="ECO:0000313" key="7">
    <source>
        <dbReference type="Proteomes" id="UP000326759"/>
    </source>
</evidence>
<dbReference type="Proteomes" id="UP000326759">
    <property type="component" value="Unassembled WGS sequence"/>
</dbReference>
<keyword evidence="3" id="KW-0378">Hydrolase</keyword>
<dbReference type="OrthoDB" id="3200163at2759"/>
<comment type="caution">
    <text evidence="6">The sequence shown here is derived from an EMBL/GenBank/DDBJ whole genome shotgun (WGS) entry which is preliminary data.</text>
</comment>
<keyword evidence="7" id="KW-1185">Reference proteome</keyword>
<keyword evidence="2" id="KW-0719">Serine esterase</keyword>
<evidence type="ECO:0000256" key="2">
    <source>
        <dbReference type="ARBA" id="ARBA00022487"/>
    </source>
</evidence>
<dbReference type="GO" id="GO:0052689">
    <property type="term" value="F:carboxylic ester hydrolase activity"/>
    <property type="evidence" value="ECO:0007669"/>
    <property type="project" value="UniProtKB-KW"/>
</dbReference>
<evidence type="ECO:0000256" key="4">
    <source>
        <dbReference type="ARBA" id="ARBA00023180"/>
    </source>
</evidence>
<organism evidence="6 7">
    <name type="scientific">Armadillidium nasatum</name>
    <dbReference type="NCBI Taxonomy" id="96803"/>
    <lineage>
        <taxon>Eukaryota</taxon>
        <taxon>Metazoa</taxon>
        <taxon>Ecdysozoa</taxon>
        <taxon>Arthropoda</taxon>
        <taxon>Crustacea</taxon>
        <taxon>Multicrustacea</taxon>
        <taxon>Malacostraca</taxon>
        <taxon>Eumalacostraca</taxon>
        <taxon>Peracarida</taxon>
        <taxon>Isopoda</taxon>
        <taxon>Oniscidea</taxon>
        <taxon>Crinocheta</taxon>
        <taxon>Armadillidiidae</taxon>
        <taxon>Armadillidium</taxon>
    </lineage>
</organism>
<feature type="domain" description="Carboxylesterase type B" evidence="5">
    <location>
        <begin position="4"/>
        <end position="310"/>
    </location>
</feature>
<evidence type="ECO:0000313" key="6">
    <source>
        <dbReference type="EMBL" id="KAB7501986.1"/>
    </source>
</evidence>
<dbReference type="PROSITE" id="PS00941">
    <property type="entry name" value="CARBOXYLESTERASE_B_2"/>
    <property type="match status" value="1"/>
</dbReference>
<name>A0A5N5T5Y0_9CRUS</name>
<evidence type="ECO:0000259" key="5">
    <source>
        <dbReference type="Pfam" id="PF00135"/>
    </source>
</evidence>
<evidence type="ECO:0000256" key="3">
    <source>
        <dbReference type="ARBA" id="ARBA00022801"/>
    </source>
</evidence>
<dbReference type="InterPro" id="IPR002018">
    <property type="entry name" value="CarbesteraseB"/>
</dbReference>
<dbReference type="SUPFAM" id="SSF53474">
    <property type="entry name" value="alpha/beta-Hydrolases"/>
    <property type="match status" value="1"/>
</dbReference>
<dbReference type="InterPro" id="IPR029058">
    <property type="entry name" value="AB_hydrolase_fold"/>
</dbReference>
<dbReference type="InterPro" id="IPR019819">
    <property type="entry name" value="Carboxylesterase_B_CS"/>
</dbReference>
<comment type="similarity">
    <text evidence="1">Belongs to the type-B carboxylesterase/lipase family.</text>
</comment>
<accession>A0A5N5T5Y0</accession>
<dbReference type="AlphaFoldDB" id="A0A5N5T5Y0"/>
<protein>
    <submittedName>
        <fullName evidence="6">Carboxylesterase 3A</fullName>
    </submittedName>
</protein>
<reference evidence="6 7" key="1">
    <citation type="journal article" date="2019" name="PLoS Biol.">
        <title>Sex chromosomes control vertical transmission of feminizing Wolbachia symbionts in an isopod.</title>
        <authorList>
            <person name="Becking T."/>
            <person name="Chebbi M.A."/>
            <person name="Giraud I."/>
            <person name="Moumen B."/>
            <person name="Laverre T."/>
            <person name="Caubet Y."/>
            <person name="Peccoud J."/>
            <person name="Gilbert C."/>
            <person name="Cordaux R."/>
        </authorList>
    </citation>
    <scope>NUCLEOTIDE SEQUENCE [LARGE SCALE GENOMIC DNA]</scope>
    <source>
        <strain evidence="6">ANa2</strain>
        <tissue evidence="6">Whole body excluding digestive tract and cuticle</tissue>
    </source>
</reference>
<proteinExistence type="inferred from homology"/>
<dbReference type="PANTHER" id="PTHR43142">
    <property type="entry name" value="CARBOXYLIC ESTER HYDROLASE"/>
    <property type="match status" value="1"/>
</dbReference>
<sequence length="330" mass="37314">MYTLKQERKIYAYQGFRFGKAERFSPPEDLGNYWSDHLGDEAFNATHIGLKCPQGSGGDEDCLFLNVYTPFKPGTGDANNRTVMFFIHGGAFVAGDATSYLPTKLLNHDVILVTTHYRLGAFGFYTRNSPKAPGNLAFYDMISALRWVQNYISDFGGNPELVTIFGENLFRAVIAESGAALDHWAFDEDYTYATNYFEHEVGCDVYETEDEILDCMRKVPYLDLLEAGQKMIHEDRRNGLIGFRGCSPTIQTFNDSGLEFKNILYQHPRDFMINREFKDVPFLTGANREEGSLIVGRISDEPEGIAKSLQRIYCDGVDLGKFEESSILPH</sequence>
<keyword evidence="4" id="KW-0325">Glycoprotein</keyword>